<dbReference type="HOGENOM" id="CLU_000650_3_6_5"/>
<dbReference type="InterPro" id="IPR036641">
    <property type="entry name" value="HPT_dom_sf"/>
</dbReference>
<dbReference type="Pfam" id="PF01627">
    <property type="entry name" value="Hpt"/>
    <property type="match status" value="1"/>
</dbReference>
<evidence type="ECO:0000256" key="7">
    <source>
        <dbReference type="ARBA" id="ARBA00023012"/>
    </source>
</evidence>
<proteinExistence type="predicted"/>
<dbReference type="InterPro" id="IPR036061">
    <property type="entry name" value="CheW-like_dom_sf"/>
</dbReference>
<dbReference type="Proteomes" id="UP000001591">
    <property type="component" value="Chromosome"/>
</dbReference>
<evidence type="ECO:0000256" key="9">
    <source>
        <dbReference type="PROSITE-ProRule" id="PRU00110"/>
    </source>
</evidence>
<feature type="compositionally biased region" description="Low complexity" evidence="10">
    <location>
        <begin position="449"/>
        <end position="464"/>
    </location>
</feature>
<dbReference type="InterPro" id="IPR036890">
    <property type="entry name" value="HATPase_C_sf"/>
</dbReference>
<dbReference type="EMBL" id="CP000613">
    <property type="protein sequence ID" value="ADC68620.1"/>
    <property type="molecule type" value="Genomic_DNA"/>
</dbReference>
<dbReference type="Gene3D" id="1.10.287.560">
    <property type="entry name" value="Histidine kinase CheA-like, homodimeric domain"/>
    <property type="match status" value="1"/>
</dbReference>
<evidence type="ECO:0000259" key="12">
    <source>
        <dbReference type="PROSITE" id="PS50851"/>
    </source>
</evidence>
<dbReference type="InterPro" id="IPR037006">
    <property type="entry name" value="CheA-like_homodim_sf"/>
</dbReference>
<gene>
    <name evidence="14" type="primary">cheA2</name>
    <name evidence="14" type="ordered locus">RC1_0337</name>
</gene>
<dbReference type="eggNOG" id="COG0643">
    <property type="taxonomic scope" value="Bacteria"/>
</dbReference>
<protein>
    <recommendedName>
        <fullName evidence="3">Chemotaxis protein CheA</fullName>
        <ecNumber evidence="2">2.7.13.3</ecNumber>
    </recommendedName>
</protein>
<comment type="catalytic activity">
    <reaction evidence="1">
        <text>ATP + protein L-histidine = ADP + protein N-phospho-L-histidine.</text>
        <dbReference type="EC" id="2.7.13.3"/>
    </reaction>
</comment>
<dbReference type="Gene3D" id="2.40.50.180">
    <property type="entry name" value="CheA-289, Domain 4"/>
    <property type="match status" value="1"/>
</dbReference>
<organism evidence="14 15">
    <name type="scientific">Rhodospirillum centenum (strain ATCC 51521 / SW)</name>
    <dbReference type="NCBI Taxonomy" id="414684"/>
    <lineage>
        <taxon>Bacteria</taxon>
        <taxon>Pseudomonadati</taxon>
        <taxon>Pseudomonadota</taxon>
        <taxon>Alphaproteobacteria</taxon>
        <taxon>Rhodospirillales</taxon>
        <taxon>Rhodospirillaceae</taxon>
        <taxon>Rhodospirillum</taxon>
    </lineage>
</organism>
<dbReference type="PANTHER" id="PTHR43395">
    <property type="entry name" value="SENSOR HISTIDINE KINASE CHEA"/>
    <property type="match status" value="1"/>
</dbReference>
<dbReference type="SMART" id="SM01231">
    <property type="entry name" value="H-kinase_dim"/>
    <property type="match status" value="1"/>
</dbReference>
<dbReference type="PROSITE" id="PS50894">
    <property type="entry name" value="HPT"/>
    <property type="match status" value="1"/>
</dbReference>
<dbReference type="GO" id="GO:0006935">
    <property type="term" value="P:chemotaxis"/>
    <property type="evidence" value="ECO:0007669"/>
    <property type="project" value="InterPro"/>
</dbReference>
<dbReference type="SMART" id="SM00387">
    <property type="entry name" value="HATPase_c"/>
    <property type="match status" value="1"/>
</dbReference>
<dbReference type="SUPFAM" id="SSF47384">
    <property type="entry name" value="Homodimeric domain of signal transducing histidine kinase"/>
    <property type="match status" value="1"/>
</dbReference>
<dbReference type="SUPFAM" id="SSF55874">
    <property type="entry name" value="ATPase domain of HSP90 chaperone/DNA topoisomerase II/histidine kinase"/>
    <property type="match status" value="1"/>
</dbReference>
<evidence type="ECO:0000256" key="4">
    <source>
        <dbReference type="ARBA" id="ARBA00022553"/>
    </source>
</evidence>
<dbReference type="InterPro" id="IPR004358">
    <property type="entry name" value="Sig_transdc_His_kin-like_C"/>
</dbReference>
<dbReference type="STRING" id="414684.RC1_0337"/>
<dbReference type="PROSITE" id="PS50851">
    <property type="entry name" value="CHEW"/>
    <property type="match status" value="1"/>
</dbReference>
<feature type="domain" description="CheW-like" evidence="12">
    <location>
        <begin position="745"/>
        <end position="877"/>
    </location>
</feature>
<evidence type="ECO:0000313" key="15">
    <source>
        <dbReference type="Proteomes" id="UP000001591"/>
    </source>
</evidence>
<comment type="function">
    <text evidence="8">Involved in the transmission of sensory signals from the chemoreceptors to the flagellar motors. CheA is autophosphorylated; it can transfer its phosphate group to either CheB or CheY.</text>
</comment>
<evidence type="ECO:0000256" key="2">
    <source>
        <dbReference type="ARBA" id="ARBA00012438"/>
    </source>
</evidence>
<dbReference type="EC" id="2.7.13.3" evidence="2"/>
<accession>D3PKA0</accession>
<dbReference type="SMART" id="SM00073">
    <property type="entry name" value="HPT"/>
    <property type="match status" value="1"/>
</dbReference>
<dbReference type="RefSeq" id="WP_012565576.1">
    <property type="nucleotide sequence ID" value="NC_011420.2"/>
</dbReference>
<dbReference type="AlphaFoldDB" id="D3PKA0"/>
<keyword evidence="6" id="KW-0418">Kinase</keyword>
<evidence type="ECO:0000259" key="13">
    <source>
        <dbReference type="PROSITE" id="PS50894"/>
    </source>
</evidence>
<feature type="domain" description="HPt" evidence="13">
    <location>
        <begin position="1"/>
        <end position="101"/>
    </location>
</feature>
<dbReference type="InterPro" id="IPR002545">
    <property type="entry name" value="CheW-lke_dom"/>
</dbReference>
<evidence type="ECO:0000256" key="5">
    <source>
        <dbReference type="ARBA" id="ARBA00022679"/>
    </source>
</evidence>
<dbReference type="Gene3D" id="1.20.120.160">
    <property type="entry name" value="HPT domain"/>
    <property type="match status" value="1"/>
</dbReference>
<sequence>MNPLLAQFLVEGREQIAATTDGLLALERDTADADLLNGVFRSVHTLKGSSGLFDLPALTATLHAAEDLLVTLRDRRLTLVPAMMDQILGALDLVSGWLDAVEDTGRLPDTAAAEAAPAVAALRSWLGGPATPAAAPAAAPAEAVAPPGWLATVPEPALQAAFLYGLSHGVPLSVLCYRPEPQCFFKGDDPLALVRQVPEALSVGLEEPESWPDLADYDPFSCGIGFRVISGAPRSELLHLLRYVADQAEVTEVEAADLLRFAPPPPDDPLVRDLAREAGALLRLGDVTGVREAALAAAEALEARGCDPGPVRWLARLCDVPGAAGEVVASLAAVLVTALATGTTPDPATIMPAAGTDAVPGAPAAAAFSPAVALLLREQAAMLAQPCDLAERAGRIGSAAKVAAGALRHDGRFEPAGAVAAAGRQALAAADPAPLRAALERLLDGPSSPLTAAGTAAGASVAPLSAGPEKPRRPERAGPAGEEGHDRAATVLRVDQTRIDAMMNLIGELVVAKNGLPFLARRAEDVFGSRELAREVKEQYAVIDRIALDLRNAIMQVRMLPVSTVFQRFPRLVRDLSRKLGKQVELVIEGEDTQADKTVIENLFEPLLHLVRNALDHGIEADRTAAGKPGTATLTLAARQDNDQVVIRVEDDGRGIDPALMRRKAVEKGLIDADAAARMGDDEAVRLIFAAGFSTAAEVTDVSGRGVGMDAVRTTVEKSGGRIDVSSRVGQGTAISLFLPLSMAVTRVMTVGVSGRQFGIPMDQINETVRIRRSDIASIKDREVFVLRNGIIPLVHLDRLLDLPPRPQAEEVAVLVVQVDAQTVGLAIDAFGESMEVIVRPLEGVLADTPDYLGTALLGDGRVLLVLNLKEIVRCRS</sequence>
<dbReference type="SUPFAM" id="SSF47226">
    <property type="entry name" value="Histidine-containing phosphotransfer domain, HPT domain"/>
    <property type="match status" value="1"/>
</dbReference>
<name>D3PKA0_RHOCS</name>
<dbReference type="OrthoDB" id="9803176at2"/>
<feature type="modified residue" description="Phosphohistidine" evidence="9">
    <location>
        <position position="44"/>
    </location>
</feature>
<evidence type="ECO:0000256" key="3">
    <source>
        <dbReference type="ARBA" id="ARBA00021495"/>
    </source>
</evidence>
<keyword evidence="5" id="KW-0808">Transferase</keyword>
<keyword evidence="7" id="KW-0902">Two-component regulatory system</keyword>
<dbReference type="SMART" id="SM00260">
    <property type="entry name" value="CheW"/>
    <property type="match status" value="1"/>
</dbReference>
<keyword evidence="15" id="KW-1185">Reference proteome</keyword>
<dbReference type="InterPro" id="IPR003594">
    <property type="entry name" value="HATPase_dom"/>
</dbReference>
<feature type="compositionally biased region" description="Basic and acidic residues" evidence="10">
    <location>
        <begin position="469"/>
        <end position="488"/>
    </location>
</feature>
<dbReference type="eggNOG" id="COG2198">
    <property type="taxonomic scope" value="Bacteria"/>
</dbReference>
<dbReference type="InterPro" id="IPR005467">
    <property type="entry name" value="His_kinase_dom"/>
</dbReference>
<dbReference type="Pfam" id="PF01584">
    <property type="entry name" value="CheW"/>
    <property type="match status" value="1"/>
</dbReference>
<dbReference type="InterPro" id="IPR004105">
    <property type="entry name" value="CheA-like_dim"/>
</dbReference>
<keyword evidence="4 9" id="KW-0597">Phosphoprotein</keyword>
<evidence type="ECO:0000259" key="11">
    <source>
        <dbReference type="PROSITE" id="PS50109"/>
    </source>
</evidence>
<dbReference type="InterPro" id="IPR036097">
    <property type="entry name" value="HisK_dim/P_sf"/>
</dbReference>
<dbReference type="KEGG" id="rce:RC1_0337"/>
<dbReference type="SUPFAM" id="SSF50341">
    <property type="entry name" value="CheW-like"/>
    <property type="match status" value="1"/>
</dbReference>
<dbReference type="Pfam" id="PF02895">
    <property type="entry name" value="H-kinase_dim"/>
    <property type="match status" value="1"/>
</dbReference>
<dbReference type="Gene3D" id="3.30.565.10">
    <property type="entry name" value="Histidine kinase-like ATPase, C-terminal domain"/>
    <property type="match status" value="1"/>
</dbReference>
<evidence type="ECO:0000256" key="10">
    <source>
        <dbReference type="SAM" id="MobiDB-lite"/>
    </source>
</evidence>
<dbReference type="GO" id="GO:0000155">
    <property type="term" value="F:phosphorelay sensor kinase activity"/>
    <property type="evidence" value="ECO:0007669"/>
    <property type="project" value="InterPro"/>
</dbReference>
<feature type="domain" description="Histidine kinase" evidence="11">
    <location>
        <begin position="542"/>
        <end position="743"/>
    </location>
</feature>
<dbReference type="Pfam" id="PF02518">
    <property type="entry name" value="HATPase_c"/>
    <property type="match status" value="1"/>
</dbReference>
<dbReference type="CDD" id="cd00088">
    <property type="entry name" value="HPT"/>
    <property type="match status" value="1"/>
</dbReference>
<evidence type="ECO:0000313" key="14">
    <source>
        <dbReference type="EMBL" id="ADC68620.1"/>
    </source>
</evidence>
<dbReference type="InterPro" id="IPR051315">
    <property type="entry name" value="Bact_Chemotaxis_CheA"/>
</dbReference>
<feature type="region of interest" description="Disordered" evidence="10">
    <location>
        <begin position="449"/>
        <end position="489"/>
    </location>
</feature>
<evidence type="ECO:0000256" key="6">
    <source>
        <dbReference type="ARBA" id="ARBA00022777"/>
    </source>
</evidence>
<reference evidence="14 15" key="1">
    <citation type="journal article" date="2010" name="BMC Genomics">
        <title>Metabolic flexibility revealed in the genome of the cyst-forming alpha-1 proteobacterium Rhodospirillum centenum.</title>
        <authorList>
            <person name="Lu Y.K."/>
            <person name="Marden J."/>
            <person name="Han M."/>
            <person name="Swingley W.D."/>
            <person name="Mastrian S.D."/>
            <person name="Chowdhury S.R."/>
            <person name="Hao J."/>
            <person name="Helmy T."/>
            <person name="Kim S."/>
            <person name="Kurdoglu A.A."/>
            <person name="Matthies H.J."/>
            <person name="Rollo D."/>
            <person name="Stothard P."/>
            <person name="Blankenship R.E."/>
            <person name="Bauer C.E."/>
            <person name="Touchman J.W."/>
        </authorList>
    </citation>
    <scope>NUCLEOTIDE SEQUENCE [LARGE SCALE GENOMIC DNA]</scope>
    <source>
        <strain evidence="15">ATCC 51521 / SW</strain>
    </source>
</reference>
<dbReference type="PANTHER" id="PTHR43395:SF1">
    <property type="entry name" value="CHEMOTAXIS PROTEIN CHEA"/>
    <property type="match status" value="1"/>
</dbReference>
<evidence type="ECO:0000256" key="8">
    <source>
        <dbReference type="ARBA" id="ARBA00035100"/>
    </source>
</evidence>
<dbReference type="FunFam" id="3.30.565.10:FF:000016">
    <property type="entry name" value="Chemotaxis protein CheA, putative"/>
    <property type="match status" value="1"/>
</dbReference>
<dbReference type="CDD" id="cd16916">
    <property type="entry name" value="HATPase_CheA-like"/>
    <property type="match status" value="1"/>
</dbReference>
<dbReference type="PROSITE" id="PS50109">
    <property type="entry name" value="HIS_KIN"/>
    <property type="match status" value="1"/>
</dbReference>
<dbReference type="PRINTS" id="PR00344">
    <property type="entry name" value="BCTRLSENSOR"/>
</dbReference>
<dbReference type="GO" id="GO:0005737">
    <property type="term" value="C:cytoplasm"/>
    <property type="evidence" value="ECO:0007669"/>
    <property type="project" value="InterPro"/>
</dbReference>
<dbReference type="InterPro" id="IPR008207">
    <property type="entry name" value="Sig_transdc_His_kin_Hpt_dom"/>
</dbReference>
<evidence type="ECO:0000256" key="1">
    <source>
        <dbReference type="ARBA" id="ARBA00000085"/>
    </source>
</evidence>